<evidence type="ECO:0000259" key="2">
    <source>
        <dbReference type="Pfam" id="PF25438"/>
    </source>
</evidence>
<dbReference type="GeneID" id="66066154"/>
<dbReference type="InterPro" id="IPR057218">
    <property type="entry name" value="DUF7896"/>
</dbReference>
<evidence type="ECO:0000256" key="1">
    <source>
        <dbReference type="SAM" id="MobiDB-lite"/>
    </source>
</evidence>
<feature type="compositionally biased region" description="Basic residues" evidence="1">
    <location>
        <begin position="345"/>
        <end position="356"/>
    </location>
</feature>
<dbReference type="RefSeq" id="XP_042998807.1">
    <property type="nucleotide sequence ID" value="XM_043142874.1"/>
</dbReference>
<keyword evidence="4" id="KW-1185">Reference proteome</keyword>
<dbReference type="AlphaFoldDB" id="A0A8E5HTV8"/>
<sequence length="398" mass="42681">MAPGAFDLFDFDSHLSDFDRASLYGGAASPFISFPYIQGALACVDQNGSVPRFGMHPSNFLSSSSWCDGQSHVRTAGSFLSPNQFRNNFVPPASVSTVSSISAAEPDPALTGQNIFHDGSNGASKASLSFSQSCQTDDLFIPASLQPADVDDRWPINSSFATAFLGIGWGFEESTPHDYPPSIPNTVAFLPTSISQPMEESLPGASSTSANFGGSNSDRCAKQGWDETVKNGKTNQIRAEIQGTASLEKSNKPSLPRNPNKPGKGPRLFCDCKDHPNGFRGKHELRRHIEARHKRIKKYVCRDPSAAGIALSAPVIVPFANCGPCLSKKQYAANYNAAAHLRHAHFTPKPPRGKKKGPNDGRCGGKGGGTWLTMAELRPLIKVVKHEQGPSADAFAHL</sequence>
<feature type="region of interest" description="Disordered" evidence="1">
    <location>
        <begin position="345"/>
        <end position="365"/>
    </location>
</feature>
<feature type="domain" description="DUF7896" evidence="2">
    <location>
        <begin position="296"/>
        <end position="382"/>
    </location>
</feature>
<dbReference type="KEGG" id="uvi:66066154"/>
<protein>
    <recommendedName>
        <fullName evidence="2">DUF7896 domain-containing protein</fullName>
    </recommendedName>
</protein>
<accession>A0A8E5HTV8</accession>
<dbReference type="Proteomes" id="UP000027002">
    <property type="component" value="Chromosome 4"/>
</dbReference>
<evidence type="ECO:0000313" key="4">
    <source>
        <dbReference type="Proteomes" id="UP000027002"/>
    </source>
</evidence>
<feature type="region of interest" description="Disordered" evidence="1">
    <location>
        <begin position="242"/>
        <end position="266"/>
    </location>
</feature>
<dbReference type="OrthoDB" id="5377599at2759"/>
<dbReference type="Pfam" id="PF25438">
    <property type="entry name" value="DUF7896"/>
    <property type="match status" value="1"/>
</dbReference>
<dbReference type="PANTHER" id="PTHR42031:SF1">
    <property type="entry name" value="KEY LIME PATHOGENICITY PROTEIN"/>
    <property type="match status" value="1"/>
</dbReference>
<organism evidence="3 4">
    <name type="scientific">Ustilaginoidea virens</name>
    <name type="common">Rice false smut fungus</name>
    <name type="synonym">Villosiclava virens</name>
    <dbReference type="NCBI Taxonomy" id="1159556"/>
    <lineage>
        <taxon>Eukaryota</taxon>
        <taxon>Fungi</taxon>
        <taxon>Dikarya</taxon>
        <taxon>Ascomycota</taxon>
        <taxon>Pezizomycotina</taxon>
        <taxon>Sordariomycetes</taxon>
        <taxon>Hypocreomycetidae</taxon>
        <taxon>Hypocreales</taxon>
        <taxon>Clavicipitaceae</taxon>
        <taxon>Ustilaginoidea</taxon>
    </lineage>
</organism>
<dbReference type="EMBL" id="CP072756">
    <property type="protein sequence ID" value="QUC21134.1"/>
    <property type="molecule type" value="Genomic_DNA"/>
</dbReference>
<gene>
    <name evidence="3" type="ORF">UV8b_05377</name>
</gene>
<evidence type="ECO:0000313" key="3">
    <source>
        <dbReference type="EMBL" id="QUC21134.1"/>
    </source>
</evidence>
<proteinExistence type="predicted"/>
<name>A0A8E5HTV8_USTVR</name>
<reference evidence="3" key="1">
    <citation type="submission" date="2020-03" db="EMBL/GenBank/DDBJ databases">
        <title>A mixture of massive structural variations and highly conserved coding sequences in Ustilaginoidea virens genome.</title>
        <authorList>
            <person name="Zhang K."/>
            <person name="Zhao Z."/>
            <person name="Zhang Z."/>
            <person name="Li Y."/>
            <person name="Hsiang T."/>
            <person name="Sun W."/>
        </authorList>
    </citation>
    <scope>NUCLEOTIDE SEQUENCE</scope>
    <source>
        <strain evidence="3">UV-8b</strain>
    </source>
</reference>
<dbReference type="PANTHER" id="PTHR42031">
    <property type="entry name" value="KEY LIME PATHOGENICITY PROTEIN"/>
    <property type="match status" value="1"/>
</dbReference>